<dbReference type="Gene3D" id="1.20.1720.10">
    <property type="entry name" value="Multidrug resistance protein D"/>
    <property type="match status" value="1"/>
</dbReference>
<evidence type="ECO:0000313" key="8">
    <source>
        <dbReference type="Proteomes" id="UP000193900"/>
    </source>
</evidence>
<feature type="transmembrane region" description="Helical" evidence="5">
    <location>
        <begin position="430"/>
        <end position="454"/>
    </location>
</feature>
<dbReference type="PANTHER" id="PTHR23501:SF197">
    <property type="entry name" value="COMD"/>
    <property type="match status" value="1"/>
</dbReference>
<evidence type="ECO:0000259" key="6">
    <source>
        <dbReference type="PROSITE" id="PS50850"/>
    </source>
</evidence>
<feature type="transmembrane region" description="Helical" evidence="5">
    <location>
        <begin position="265"/>
        <end position="290"/>
    </location>
</feature>
<dbReference type="GO" id="GO:0022857">
    <property type="term" value="F:transmembrane transporter activity"/>
    <property type="evidence" value="ECO:0007669"/>
    <property type="project" value="InterPro"/>
</dbReference>
<keyword evidence="3 5" id="KW-1133">Transmembrane helix</keyword>
<dbReference type="InterPro" id="IPR020846">
    <property type="entry name" value="MFS_dom"/>
</dbReference>
<reference evidence="7 8" key="1">
    <citation type="submission" date="2017-03" db="EMBL/GenBank/DDBJ databases">
        <authorList>
            <person name="Afonso C.L."/>
            <person name="Miller P.J."/>
            <person name="Scott M.A."/>
            <person name="Spackman E."/>
            <person name="Goraichik I."/>
            <person name="Dimitrov K.M."/>
            <person name="Suarez D.L."/>
            <person name="Swayne D.E."/>
        </authorList>
    </citation>
    <scope>NUCLEOTIDE SEQUENCE [LARGE SCALE GENOMIC DNA]</scope>
    <source>
        <strain evidence="7 8">CECT 7023</strain>
    </source>
</reference>
<proteinExistence type="predicted"/>
<dbReference type="PANTHER" id="PTHR23501">
    <property type="entry name" value="MAJOR FACILITATOR SUPERFAMILY"/>
    <property type="match status" value="1"/>
</dbReference>
<evidence type="ECO:0000256" key="3">
    <source>
        <dbReference type="ARBA" id="ARBA00022989"/>
    </source>
</evidence>
<feature type="domain" description="Major facilitator superfamily (MFS) profile" evidence="6">
    <location>
        <begin position="12"/>
        <end position="457"/>
    </location>
</feature>
<dbReference type="Gene3D" id="1.20.1250.20">
    <property type="entry name" value="MFS general substrate transporter like domains"/>
    <property type="match status" value="1"/>
</dbReference>
<gene>
    <name evidence="7" type="primary">bmr3_1</name>
    <name evidence="7" type="ORF">ROA7023_02558</name>
</gene>
<feature type="transmembrane region" description="Helical" evidence="5">
    <location>
        <begin position="134"/>
        <end position="153"/>
    </location>
</feature>
<dbReference type="PROSITE" id="PS50850">
    <property type="entry name" value="MFS"/>
    <property type="match status" value="1"/>
</dbReference>
<feature type="transmembrane region" description="Helical" evidence="5">
    <location>
        <begin position="362"/>
        <end position="382"/>
    </location>
</feature>
<feature type="transmembrane region" description="Helical" evidence="5">
    <location>
        <begin position="107"/>
        <end position="127"/>
    </location>
</feature>
<feature type="transmembrane region" description="Helical" evidence="5">
    <location>
        <begin position="196"/>
        <end position="214"/>
    </location>
</feature>
<dbReference type="SUPFAM" id="SSF103473">
    <property type="entry name" value="MFS general substrate transporter"/>
    <property type="match status" value="1"/>
</dbReference>
<evidence type="ECO:0000313" key="7">
    <source>
        <dbReference type="EMBL" id="SLN56510.1"/>
    </source>
</evidence>
<organism evidence="7 8">
    <name type="scientific">Roseisalinus antarcticus</name>
    <dbReference type="NCBI Taxonomy" id="254357"/>
    <lineage>
        <taxon>Bacteria</taxon>
        <taxon>Pseudomonadati</taxon>
        <taxon>Pseudomonadota</taxon>
        <taxon>Alphaproteobacteria</taxon>
        <taxon>Rhodobacterales</taxon>
        <taxon>Roseobacteraceae</taxon>
        <taxon>Roseisalinus</taxon>
    </lineage>
</organism>
<feature type="transmembrane region" description="Helical" evidence="5">
    <location>
        <begin position="77"/>
        <end position="95"/>
    </location>
</feature>
<dbReference type="Proteomes" id="UP000193900">
    <property type="component" value="Unassembled WGS sequence"/>
</dbReference>
<dbReference type="InterPro" id="IPR011701">
    <property type="entry name" value="MFS"/>
</dbReference>
<accession>A0A1Y5T5U8</accession>
<feature type="transmembrane region" description="Helical" evidence="5">
    <location>
        <begin position="226"/>
        <end position="244"/>
    </location>
</feature>
<keyword evidence="2 5" id="KW-0812">Transmembrane</keyword>
<dbReference type="GO" id="GO:0005886">
    <property type="term" value="C:plasma membrane"/>
    <property type="evidence" value="ECO:0007669"/>
    <property type="project" value="TreeGrafter"/>
</dbReference>
<feature type="transmembrane region" description="Helical" evidence="5">
    <location>
        <begin position="332"/>
        <end position="356"/>
    </location>
</feature>
<name>A0A1Y5T5U8_9RHOB</name>
<keyword evidence="8" id="KW-1185">Reference proteome</keyword>
<comment type="subcellular location">
    <subcellularLocation>
        <location evidence="1">Membrane</location>
        <topology evidence="1">Multi-pass membrane protein</topology>
    </subcellularLocation>
</comment>
<feature type="transmembrane region" description="Helical" evidence="5">
    <location>
        <begin position="394"/>
        <end position="418"/>
    </location>
</feature>
<sequence>MTDSRQTRTGLMLSCALLALFLAALEQTILGPAMADIVAELGGGPLLPWVATAYLMAATAAAPILGALADIHGRRRVLLSSVGLFIAGSVLGALADTLPVLVAARAVQGAGAGGLFALPFVVITDLVPPQRRAIFAAGISTIYAVASILGPLAGGGLVDALHWSAVFWINLPIGAVVVTGVLIAGPMGGKRHDRRVDLPGAALIVATSFAAVLALDRAAAGDVRDILQALGLAVVAALCFAGFGRRMMRAPDPLVPLSVLTDRTILLVALVLFCCQGANVGLALYLPLYWRTEYGMTATESGLAVLGLLIGVIVGPYLSPRLLLRNPRYRPVMVAGAALATAGAAGLTLAIALGASILVVEFASATLGFGIGILYPVVLLAVQNAARPETAGAAMGILAFMRAIGATLGVSAVGIAAIATGIDGGTGAGWPTWTLFVPGLVMMALCLGACLALPDRALSGYAVKKDAPAAPPAGE</sequence>
<evidence type="ECO:0000256" key="4">
    <source>
        <dbReference type="ARBA" id="ARBA00023136"/>
    </source>
</evidence>
<dbReference type="EMBL" id="FWFZ01000012">
    <property type="protein sequence ID" value="SLN56510.1"/>
    <property type="molecule type" value="Genomic_DNA"/>
</dbReference>
<feature type="transmembrane region" description="Helical" evidence="5">
    <location>
        <begin position="302"/>
        <end position="320"/>
    </location>
</feature>
<evidence type="ECO:0000256" key="2">
    <source>
        <dbReference type="ARBA" id="ARBA00022692"/>
    </source>
</evidence>
<feature type="transmembrane region" description="Helical" evidence="5">
    <location>
        <begin position="45"/>
        <end position="65"/>
    </location>
</feature>
<dbReference type="RefSeq" id="WP_085879398.1">
    <property type="nucleotide sequence ID" value="NZ_FWFZ01000012.1"/>
</dbReference>
<protein>
    <submittedName>
        <fullName evidence="7">Multidrug resistance protein 3</fullName>
    </submittedName>
</protein>
<evidence type="ECO:0000256" key="1">
    <source>
        <dbReference type="ARBA" id="ARBA00004141"/>
    </source>
</evidence>
<dbReference type="OrthoDB" id="9812221at2"/>
<dbReference type="AlphaFoldDB" id="A0A1Y5T5U8"/>
<evidence type="ECO:0000256" key="5">
    <source>
        <dbReference type="SAM" id="Phobius"/>
    </source>
</evidence>
<feature type="transmembrane region" description="Helical" evidence="5">
    <location>
        <begin position="165"/>
        <end position="184"/>
    </location>
</feature>
<dbReference type="Pfam" id="PF07690">
    <property type="entry name" value="MFS_1"/>
    <property type="match status" value="1"/>
</dbReference>
<dbReference type="InterPro" id="IPR036259">
    <property type="entry name" value="MFS_trans_sf"/>
</dbReference>
<keyword evidence="4 5" id="KW-0472">Membrane</keyword>